<protein>
    <submittedName>
        <fullName evidence="2">Uncharacterized protein</fullName>
    </submittedName>
</protein>
<evidence type="ECO:0000313" key="3">
    <source>
        <dbReference type="Proteomes" id="UP000829196"/>
    </source>
</evidence>
<evidence type="ECO:0000256" key="1">
    <source>
        <dbReference type="SAM" id="Phobius"/>
    </source>
</evidence>
<keyword evidence="1" id="KW-1133">Transmembrane helix</keyword>
<comment type="caution">
    <text evidence="2">The sequence shown here is derived from an EMBL/GenBank/DDBJ whole genome shotgun (WGS) entry which is preliminary data.</text>
</comment>
<dbReference type="EMBL" id="JAGYWB010000013">
    <property type="protein sequence ID" value="KAI0500147.1"/>
    <property type="molecule type" value="Genomic_DNA"/>
</dbReference>
<keyword evidence="3" id="KW-1185">Reference proteome</keyword>
<organism evidence="2 3">
    <name type="scientific">Dendrobium nobile</name>
    <name type="common">Orchid</name>
    <dbReference type="NCBI Taxonomy" id="94219"/>
    <lineage>
        <taxon>Eukaryota</taxon>
        <taxon>Viridiplantae</taxon>
        <taxon>Streptophyta</taxon>
        <taxon>Embryophyta</taxon>
        <taxon>Tracheophyta</taxon>
        <taxon>Spermatophyta</taxon>
        <taxon>Magnoliopsida</taxon>
        <taxon>Liliopsida</taxon>
        <taxon>Asparagales</taxon>
        <taxon>Orchidaceae</taxon>
        <taxon>Epidendroideae</taxon>
        <taxon>Malaxideae</taxon>
        <taxon>Dendrobiinae</taxon>
        <taxon>Dendrobium</taxon>
    </lineage>
</organism>
<reference evidence="2" key="1">
    <citation type="journal article" date="2022" name="Front. Genet.">
        <title>Chromosome-Scale Assembly of the Dendrobium nobile Genome Provides Insights Into the Molecular Mechanism of the Biosynthesis of the Medicinal Active Ingredient of Dendrobium.</title>
        <authorList>
            <person name="Xu Q."/>
            <person name="Niu S.-C."/>
            <person name="Li K.-L."/>
            <person name="Zheng P.-J."/>
            <person name="Zhang X.-J."/>
            <person name="Jia Y."/>
            <person name="Liu Y."/>
            <person name="Niu Y.-X."/>
            <person name="Yu L.-H."/>
            <person name="Chen D.-F."/>
            <person name="Zhang G.-Q."/>
        </authorList>
    </citation>
    <scope>NUCLEOTIDE SEQUENCE</scope>
    <source>
        <tissue evidence="2">Leaf</tissue>
    </source>
</reference>
<keyword evidence="1" id="KW-0472">Membrane</keyword>
<proteinExistence type="predicted"/>
<gene>
    <name evidence="2" type="ORF">KFK09_018356</name>
</gene>
<evidence type="ECO:0000313" key="2">
    <source>
        <dbReference type="EMBL" id="KAI0500147.1"/>
    </source>
</evidence>
<sequence length="51" mass="6044">MSKAFGLKFLMDSVMRLSKDVIYTFMLLVSKVYVDLYVFNIYSIYICVVIY</sequence>
<accession>A0A8T3AVK9</accession>
<dbReference type="Proteomes" id="UP000829196">
    <property type="component" value="Unassembled WGS sequence"/>
</dbReference>
<feature type="transmembrane region" description="Helical" evidence="1">
    <location>
        <begin position="21"/>
        <end position="45"/>
    </location>
</feature>
<dbReference type="AlphaFoldDB" id="A0A8T3AVK9"/>
<keyword evidence="1" id="KW-0812">Transmembrane</keyword>
<name>A0A8T3AVK9_DENNO</name>